<dbReference type="InterPro" id="IPR014284">
    <property type="entry name" value="RNA_pol_sigma-70_dom"/>
</dbReference>
<protein>
    <submittedName>
        <fullName evidence="7">RNA polymerase, sigma-24 subunit, ECF subfamily</fullName>
    </submittedName>
</protein>
<dbReference type="PANTHER" id="PTHR43133:SF45">
    <property type="entry name" value="RNA POLYMERASE ECF-TYPE SIGMA FACTOR"/>
    <property type="match status" value="1"/>
</dbReference>
<comment type="similarity">
    <text evidence="1">Belongs to the sigma-70 factor family. ECF subfamily.</text>
</comment>
<dbReference type="EMBL" id="CP001699">
    <property type="protein sequence ID" value="ACU64537.1"/>
    <property type="molecule type" value="Genomic_DNA"/>
</dbReference>
<gene>
    <name evidence="7" type="ordered locus">Cpin_7136</name>
</gene>
<dbReference type="Pfam" id="PF04542">
    <property type="entry name" value="Sigma70_r2"/>
    <property type="match status" value="1"/>
</dbReference>
<evidence type="ECO:0000256" key="4">
    <source>
        <dbReference type="ARBA" id="ARBA00023163"/>
    </source>
</evidence>
<feature type="domain" description="RNA polymerase sigma factor 70 region 4 type 2" evidence="6">
    <location>
        <begin position="102"/>
        <end position="153"/>
    </location>
</feature>
<dbReference type="Pfam" id="PF08281">
    <property type="entry name" value="Sigma70_r4_2"/>
    <property type="match status" value="1"/>
</dbReference>
<dbReference type="InterPro" id="IPR013249">
    <property type="entry name" value="RNA_pol_sigma70_r4_t2"/>
</dbReference>
<dbReference type="NCBIfam" id="TIGR02937">
    <property type="entry name" value="sigma70-ECF"/>
    <property type="match status" value="1"/>
</dbReference>
<dbReference type="PANTHER" id="PTHR43133">
    <property type="entry name" value="RNA POLYMERASE ECF-TYPE SIGMA FACTO"/>
    <property type="match status" value="1"/>
</dbReference>
<dbReference type="Gene3D" id="1.10.10.10">
    <property type="entry name" value="Winged helix-like DNA-binding domain superfamily/Winged helix DNA-binding domain"/>
    <property type="match status" value="1"/>
</dbReference>
<feature type="domain" description="RNA polymerase sigma-70 region 2" evidence="5">
    <location>
        <begin position="13"/>
        <end position="74"/>
    </location>
</feature>
<dbReference type="InterPro" id="IPR036388">
    <property type="entry name" value="WH-like_DNA-bd_sf"/>
</dbReference>
<dbReference type="CDD" id="cd06171">
    <property type="entry name" value="Sigma70_r4"/>
    <property type="match status" value="1"/>
</dbReference>
<proteinExistence type="inferred from homology"/>
<evidence type="ECO:0000313" key="8">
    <source>
        <dbReference type="Proteomes" id="UP000002215"/>
    </source>
</evidence>
<dbReference type="InterPro" id="IPR007627">
    <property type="entry name" value="RNA_pol_sigma70_r2"/>
</dbReference>
<dbReference type="SUPFAM" id="SSF88659">
    <property type="entry name" value="Sigma3 and sigma4 domains of RNA polymerase sigma factors"/>
    <property type="match status" value="1"/>
</dbReference>
<dbReference type="AlphaFoldDB" id="A0A979GUI5"/>
<dbReference type="Gene3D" id="1.10.1740.10">
    <property type="match status" value="1"/>
</dbReference>
<keyword evidence="4" id="KW-0804">Transcription</keyword>
<dbReference type="GO" id="GO:0003677">
    <property type="term" value="F:DNA binding"/>
    <property type="evidence" value="ECO:0007669"/>
    <property type="project" value="InterPro"/>
</dbReference>
<evidence type="ECO:0000256" key="2">
    <source>
        <dbReference type="ARBA" id="ARBA00023015"/>
    </source>
</evidence>
<evidence type="ECO:0000259" key="6">
    <source>
        <dbReference type="Pfam" id="PF08281"/>
    </source>
</evidence>
<sequence>MTKAAFLEHTMPHQGIIYKVVNIYADNKEDKEDLLQEIWLQLWLSFPRFSFKSKTSTWMYRVALNTALTYLRKSAVRNKHVFSTDIVPSAQGEDHVPREQEQLLWEMIRSLPKAEKALILLYIEGISYREIADITGDSENNVGVKLSRIRQKLKDAIMRKKT</sequence>
<dbReference type="Proteomes" id="UP000002215">
    <property type="component" value="Chromosome"/>
</dbReference>
<reference evidence="7 8" key="2">
    <citation type="journal article" date="2010" name="Stand. Genomic Sci.">
        <title>Complete genome sequence of Chitinophaga pinensis type strain (UQM 2034).</title>
        <authorList>
            <person name="Glavina Del Rio T."/>
            <person name="Abt B."/>
            <person name="Spring S."/>
            <person name="Lapidus A."/>
            <person name="Nolan M."/>
            <person name="Tice H."/>
            <person name="Copeland A."/>
            <person name="Cheng J.F."/>
            <person name="Chen F."/>
            <person name="Bruce D."/>
            <person name="Goodwin L."/>
            <person name="Pitluck S."/>
            <person name="Ivanova N."/>
            <person name="Mavromatis K."/>
            <person name="Mikhailova N."/>
            <person name="Pati A."/>
            <person name="Chen A."/>
            <person name="Palaniappan K."/>
            <person name="Land M."/>
            <person name="Hauser L."/>
            <person name="Chang Y.J."/>
            <person name="Jeffries C.D."/>
            <person name="Chain P."/>
            <person name="Saunders E."/>
            <person name="Detter J.C."/>
            <person name="Brettin T."/>
            <person name="Rohde M."/>
            <person name="Goker M."/>
            <person name="Bristow J."/>
            <person name="Eisen J.A."/>
            <person name="Markowitz V."/>
            <person name="Hugenholtz P."/>
            <person name="Kyrpides N.C."/>
            <person name="Klenk H.P."/>
            <person name="Lucas S."/>
        </authorList>
    </citation>
    <scope>NUCLEOTIDE SEQUENCE [LARGE SCALE GENOMIC DNA]</scope>
    <source>
        <strain evidence="8">ATCC 43595 / DSM 2588 / LMG 13176 / NBRC 15968 / NCIMB 11800 / UQM 2034</strain>
    </source>
</reference>
<dbReference type="RefSeq" id="WP_012794700.1">
    <property type="nucleotide sequence ID" value="NC_013132.1"/>
</dbReference>
<dbReference type="GO" id="GO:0006352">
    <property type="term" value="P:DNA-templated transcription initiation"/>
    <property type="evidence" value="ECO:0007669"/>
    <property type="project" value="InterPro"/>
</dbReference>
<dbReference type="GO" id="GO:0016987">
    <property type="term" value="F:sigma factor activity"/>
    <property type="evidence" value="ECO:0007669"/>
    <property type="project" value="UniProtKB-KW"/>
</dbReference>
<dbReference type="InterPro" id="IPR013324">
    <property type="entry name" value="RNA_pol_sigma_r3/r4-like"/>
</dbReference>
<organism evidence="7 8">
    <name type="scientific">Chitinophaga pinensis (strain ATCC 43595 / DSM 2588 / LMG 13176 / NBRC 15968 / NCIMB 11800 / UQM 2034)</name>
    <dbReference type="NCBI Taxonomy" id="485918"/>
    <lineage>
        <taxon>Bacteria</taxon>
        <taxon>Pseudomonadati</taxon>
        <taxon>Bacteroidota</taxon>
        <taxon>Chitinophagia</taxon>
        <taxon>Chitinophagales</taxon>
        <taxon>Chitinophagaceae</taxon>
        <taxon>Chitinophaga</taxon>
    </lineage>
</organism>
<name>A0A979GUI5_CHIPD</name>
<evidence type="ECO:0000313" key="7">
    <source>
        <dbReference type="EMBL" id="ACU64537.1"/>
    </source>
</evidence>
<keyword evidence="3" id="KW-0731">Sigma factor</keyword>
<dbReference type="SUPFAM" id="SSF88946">
    <property type="entry name" value="Sigma2 domain of RNA polymerase sigma factors"/>
    <property type="match status" value="1"/>
</dbReference>
<accession>A0A979GUI5</accession>
<evidence type="ECO:0000256" key="1">
    <source>
        <dbReference type="ARBA" id="ARBA00010641"/>
    </source>
</evidence>
<dbReference type="InterPro" id="IPR039425">
    <property type="entry name" value="RNA_pol_sigma-70-like"/>
</dbReference>
<dbReference type="InterPro" id="IPR013325">
    <property type="entry name" value="RNA_pol_sigma_r2"/>
</dbReference>
<dbReference type="KEGG" id="cpi:Cpin_7136"/>
<reference evidence="8" key="1">
    <citation type="submission" date="2009-08" db="EMBL/GenBank/DDBJ databases">
        <title>The complete genome of Chitinophaga pinensis DSM 2588.</title>
        <authorList>
            <consortium name="US DOE Joint Genome Institute (JGI-PGF)"/>
            <person name="Lucas S."/>
            <person name="Copeland A."/>
            <person name="Lapidus A."/>
            <person name="Glavina del Rio T."/>
            <person name="Dalin E."/>
            <person name="Tice H."/>
            <person name="Bruce D."/>
            <person name="Goodwin L."/>
            <person name="Pitluck S."/>
            <person name="Kyrpides N."/>
            <person name="Mavromatis K."/>
            <person name="Ivanova N."/>
            <person name="Mikhailova N."/>
            <person name="Sims D."/>
            <person name="Meinche L."/>
            <person name="Brettin T."/>
            <person name="Detter J.C."/>
            <person name="Han C."/>
            <person name="Larimer F."/>
            <person name="Land M."/>
            <person name="Hauser L."/>
            <person name="Markowitz V."/>
            <person name="Cheng J.-F."/>
            <person name="Hugenholtz P."/>
            <person name="Woyke T."/>
            <person name="Wu D."/>
            <person name="Spring S."/>
            <person name="Klenk H.-P."/>
            <person name="Eisen J.A."/>
        </authorList>
    </citation>
    <scope>NUCLEOTIDE SEQUENCE [LARGE SCALE GENOMIC DNA]</scope>
    <source>
        <strain evidence="8">ATCC 43595 / DSM 2588 / LMG 13176 / NBRC 15968 / NCIMB 11800 / UQM 2034</strain>
    </source>
</reference>
<keyword evidence="2" id="KW-0805">Transcription regulation</keyword>
<evidence type="ECO:0000259" key="5">
    <source>
        <dbReference type="Pfam" id="PF04542"/>
    </source>
</evidence>
<evidence type="ECO:0000256" key="3">
    <source>
        <dbReference type="ARBA" id="ARBA00023082"/>
    </source>
</evidence>